<proteinExistence type="predicted"/>
<dbReference type="Gene3D" id="1.25.40.290">
    <property type="entry name" value="ARM repeat domains"/>
    <property type="match status" value="1"/>
</dbReference>
<dbReference type="PROSITE" id="PS50077">
    <property type="entry name" value="HEAT_REPEAT"/>
    <property type="match status" value="1"/>
</dbReference>
<evidence type="ECO:0000313" key="2">
    <source>
        <dbReference type="Proteomes" id="UP001209654"/>
    </source>
</evidence>
<dbReference type="EMBL" id="BRVS01000026">
    <property type="protein sequence ID" value="GLB68981.1"/>
    <property type="molecule type" value="Genomic_DNA"/>
</dbReference>
<dbReference type="Proteomes" id="UP001209654">
    <property type="component" value="Unassembled WGS sequence"/>
</dbReference>
<protein>
    <recommendedName>
        <fullName evidence="3">DNA alkylation repair protein</fullName>
    </recommendedName>
</protein>
<dbReference type="InterPro" id="IPR021133">
    <property type="entry name" value="HEAT_type_2"/>
</dbReference>
<dbReference type="InterPro" id="IPR016024">
    <property type="entry name" value="ARM-type_fold"/>
</dbReference>
<dbReference type="RefSeq" id="WP_264797071.1">
    <property type="nucleotide sequence ID" value="NZ_BRVS01000026.1"/>
</dbReference>
<evidence type="ECO:0008006" key="3">
    <source>
        <dbReference type="Google" id="ProtNLM"/>
    </source>
</evidence>
<accession>A0ABQ5MYE0</accession>
<evidence type="ECO:0000313" key="1">
    <source>
        <dbReference type="EMBL" id="GLB68981.1"/>
    </source>
</evidence>
<reference evidence="1 2" key="1">
    <citation type="journal article" date="2023" name="Int. J. Syst. Evol. Microbiol.">
        <title>Arthrobacter mangrovi sp. nov., an actinobacterium isolated from the rhizosphere of a mangrove.</title>
        <authorList>
            <person name="Hamada M."/>
            <person name="Saitou S."/>
            <person name="Enomoto N."/>
            <person name="Nanri K."/>
            <person name="Hidaka K."/>
            <person name="Miura T."/>
            <person name="Tamura T."/>
        </authorList>
    </citation>
    <scope>NUCLEOTIDE SEQUENCE [LARGE SCALE GENOMIC DNA]</scope>
    <source>
        <strain evidence="1 2">NBRC 112813</strain>
    </source>
</reference>
<comment type="caution">
    <text evidence="1">The sequence shown here is derived from an EMBL/GenBank/DDBJ whole genome shotgun (WGS) entry which is preliminary data.</text>
</comment>
<dbReference type="SUPFAM" id="SSF48371">
    <property type="entry name" value="ARM repeat"/>
    <property type="match status" value="1"/>
</dbReference>
<organism evidence="1 2">
    <name type="scientific">Arthrobacter mangrovi</name>
    <dbReference type="NCBI Taxonomy" id="2966350"/>
    <lineage>
        <taxon>Bacteria</taxon>
        <taxon>Bacillati</taxon>
        <taxon>Actinomycetota</taxon>
        <taxon>Actinomycetes</taxon>
        <taxon>Micrococcales</taxon>
        <taxon>Micrococcaceae</taxon>
        <taxon>Arthrobacter</taxon>
    </lineage>
</organism>
<name>A0ABQ5MYE0_9MICC</name>
<keyword evidence="2" id="KW-1185">Reference proteome</keyword>
<sequence length="374" mass="39655">MGVMNDLLGPPAVAGLRDVLARAAGRPDWPALAAAAERLEPLALRARADLLAAALLSDLSGQISGGGDGAGYRRAASVFRAALEDPQFTGWPIWPVSEAAVTLALRDGSARSFDDALALLAELTPRLTSEFAIRRLLIGDLDRSLAIIADWTRHPDGHVRRLASEGTRPYLPWAVRVPEIIARPAATLPLLDALHGDKSGDVRRSVANHLNDVARHAPDEVVAAAGRWSADPGANTAWVVRHGLRTLVKKAHPGALALLGFTAGSVSVSIPELDRGTVHLPGELGFAVVVTNNSGEPARVAVDYLVHYVKANGSLAPKVFKLAVAELAPGESRQLSKTHAFRQMTTRVHYTGRHGIQVQANGTLSAKAEFDVVS</sequence>
<gene>
    <name evidence="1" type="ORF">AHIS1636_34240</name>
</gene>